<protein>
    <submittedName>
        <fullName evidence="1">Uncharacterized protein</fullName>
    </submittedName>
</protein>
<sequence>MDTLTQKDKIKAIRELTKEITASKEKAQRYLKDSGIDDYVKRTLRTLSKNASNGKLR</sequence>
<gene>
    <name evidence="1" type="ORF">THIOM_003363</name>
</gene>
<reference evidence="1 2" key="1">
    <citation type="submission" date="2016-05" db="EMBL/GenBank/DDBJ databases">
        <title>Single-cell genome of chain-forming Candidatus Thiomargarita nelsonii and comparison to other large sulfur-oxidizing bacteria.</title>
        <authorList>
            <person name="Winkel M."/>
            <person name="Salman V."/>
            <person name="Woyke T."/>
            <person name="Schulz-Vogt H."/>
            <person name="Richter M."/>
            <person name="Flood B."/>
            <person name="Bailey J."/>
            <person name="Amann R."/>
            <person name="Mussmann M."/>
        </authorList>
    </citation>
    <scope>NUCLEOTIDE SEQUENCE [LARGE SCALE GENOMIC DNA]</scope>
    <source>
        <strain evidence="1 2">THI036</strain>
    </source>
</reference>
<accession>A0A176RYN6</accession>
<dbReference type="Proteomes" id="UP000076962">
    <property type="component" value="Unassembled WGS sequence"/>
</dbReference>
<name>A0A176RYN6_9GAMM</name>
<keyword evidence="2" id="KW-1185">Reference proteome</keyword>
<evidence type="ECO:0000313" key="1">
    <source>
        <dbReference type="EMBL" id="OAD20901.1"/>
    </source>
</evidence>
<comment type="caution">
    <text evidence="1">The sequence shown here is derived from an EMBL/GenBank/DDBJ whole genome shotgun (WGS) entry which is preliminary data.</text>
</comment>
<organism evidence="1 2">
    <name type="scientific">Candidatus Thiomargarita nelsonii</name>
    <dbReference type="NCBI Taxonomy" id="1003181"/>
    <lineage>
        <taxon>Bacteria</taxon>
        <taxon>Pseudomonadati</taxon>
        <taxon>Pseudomonadota</taxon>
        <taxon>Gammaproteobacteria</taxon>
        <taxon>Thiotrichales</taxon>
        <taxon>Thiotrichaceae</taxon>
        <taxon>Thiomargarita</taxon>
    </lineage>
</organism>
<evidence type="ECO:0000313" key="2">
    <source>
        <dbReference type="Proteomes" id="UP000076962"/>
    </source>
</evidence>
<dbReference type="AlphaFoldDB" id="A0A176RYN6"/>
<dbReference type="EMBL" id="LUTY01002019">
    <property type="protein sequence ID" value="OAD20901.1"/>
    <property type="molecule type" value="Genomic_DNA"/>
</dbReference>
<proteinExistence type="predicted"/>